<proteinExistence type="predicted"/>
<keyword evidence="2" id="KW-1185">Reference proteome</keyword>
<dbReference type="AlphaFoldDB" id="A0A9D4Z5F8"/>
<evidence type="ECO:0000313" key="1">
    <source>
        <dbReference type="EMBL" id="KAI5061252.1"/>
    </source>
</evidence>
<reference evidence="1" key="1">
    <citation type="submission" date="2021-01" db="EMBL/GenBank/DDBJ databases">
        <title>Adiantum capillus-veneris genome.</title>
        <authorList>
            <person name="Fang Y."/>
            <person name="Liao Q."/>
        </authorList>
    </citation>
    <scope>NUCLEOTIDE SEQUENCE</scope>
    <source>
        <strain evidence="1">H3</strain>
        <tissue evidence="1">Leaf</tissue>
    </source>
</reference>
<dbReference type="EMBL" id="JABFUD020000023">
    <property type="protein sequence ID" value="KAI5061252.1"/>
    <property type="molecule type" value="Genomic_DNA"/>
</dbReference>
<name>A0A9D4Z5F8_ADICA</name>
<comment type="caution">
    <text evidence="1">The sequence shown here is derived from an EMBL/GenBank/DDBJ whole genome shotgun (WGS) entry which is preliminary data.</text>
</comment>
<sequence length="109" mass="11903">MSWSWRLLQTHPARWLSCLHLGAGRFHNSFDASGAIGDAIVPLLKFRDEVGREFSHVWAISSMDSILLGSSNHTKFIAIVPSQHAEESIAKTVSVCSGLGVGLISMQKL</sequence>
<accession>A0A9D4Z5F8</accession>
<gene>
    <name evidence="1" type="ORF">GOP47_0023757</name>
</gene>
<evidence type="ECO:0000313" key="2">
    <source>
        <dbReference type="Proteomes" id="UP000886520"/>
    </source>
</evidence>
<protein>
    <submittedName>
        <fullName evidence="1">Uncharacterized protein</fullName>
    </submittedName>
</protein>
<organism evidence="1 2">
    <name type="scientific">Adiantum capillus-veneris</name>
    <name type="common">Maidenhair fern</name>
    <dbReference type="NCBI Taxonomy" id="13818"/>
    <lineage>
        <taxon>Eukaryota</taxon>
        <taxon>Viridiplantae</taxon>
        <taxon>Streptophyta</taxon>
        <taxon>Embryophyta</taxon>
        <taxon>Tracheophyta</taxon>
        <taxon>Polypodiopsida</taxon>
        <taxon>Polypodiidae</taxon>
        <taxon>Polypodiales</taxon>
        <taxon>Pteridineae</taxon>
        <taxon>Pteridaceae</taxon>
        <taxon>Vittarioideae</taxon>
        <taxon>Adiantum</taxon>
    </lineage>
</organism>
<dbReference type="Proteomes" id="UP000886520">
    <property type="component" value="Chromosome 23"/>
</dbReference>